<evidence type="ECO:0000313" key="1">
    <source>
        <dbReference type="EMBL" id="GIN63916.1"/>
    </source>
</evidence>
<dbReference type="EMBL" id="BORC01000009">
    <property type="protein sequence ID" value="GIN63916.1"/>
    <property type="molecule type" value="Genomic_DNA"/>
</dbReference>
<dbReference type="AlphaFoldDB" id="A0A919WLI3"/>
<sequence length="150" mass="18033">MNTANIYFEINELEYTDSGYRISVSYSFWKPLMNYILAMSDSIEIRCWNDEKEVINELKERFLTELVYKVERNETVFSGALTPKIAEYLTSNFLGKENQLKWFFLFFHRKGRFLFSSEHNGTEFVGYVFNTEQIETIKKRMPNNINFHTW</sequence>
<evidence type="ECO:0000313" key="2">
    <source>
        <dbReference type="Proteomes" id="UP000682111"/>
    </source>
</evidence>
<name>A0A919WLI3_9BACI</name>
<comment type="caution">
    <text evidence="1">The sequence shown here is derived from an EMBL/GenBank/DDBJ whole genome shotgun (WGS) entry which is preliminary data.</text>
</comment>
<keyword evidence="2" id="KW-1185">Reference proteome</keyword>
<proteinExistence type="predicted"/>
<reference evidence="1" key="1">
    <citation type="submission" date="2021-03" db="EMBL/GenBank/DDBJ databases">
        <title>Antimicrobial resistance genes in bacteria isolated from Japanese honey, and their potential for conferring macrolide and lincosamide resistance in the American foulbrood pathogen Paenibacillus larvae.</title>
        <authorList>
            <person name="Okamoto M."/>
            <person name="Kumagai M."/>
            <person name="Kanamori H."/>
            <person name="Takamatsu D."/>
        </authorList>
    </citation>
    <scope>NUCLEOTIDE SEQUENCE</scope>
    <source>
        <strain evidence="1">J27TS8</strain>
    </source>
</reference>
<protein>
    <submittedName>
        <fullName evidence="1">Uncharacterized protein</fullName>
    </submittedName>
</protein>
<organism evidence="1 2">
    <name type="scientific">Robertmurraya siralis</name>
    <dbReference type="NCBI Taxonomy" id="77777"/>
    <lineage>
        <taxon>Bacteria</taxon>
        <taxon>Bacillati</taxon>
        <taxon>Bacillota</taxon>
        <taxon>Bacilli</taxon>
        <taxon>Bacillales</taxon>
        <taxon>Bacillaceae</taxon>
        <taxon>Robertmurraya</taxon>
    </lineage>
</organism>
<dbReference type="RefSeq" id="WP_212934300.1">
    <property type="nucleotide sequence ID" value="NZ_BORC01000009.1"/>
</dbReference>
<accession>A0A919WLI3</accession>
<dbReference type="Proteomes" id="UP000682111">
    <property type="component" value="Unassembled WGS sequence"/>
</dbReference>
<gene>
    <name evidence="1" type="ORF">J27TS8_39090</name>
</gene>